<feature type="binding site" description="axial binding residue" evidence="14">
    <location>
        <position position="63"/>
    </location>
    <ligand>
        <name>heme</name>
        <dbReference type="ChEBI" id="CHEBI:30413"/>
    </ligand>
    <ligandPart>
        <name>Fe</name>
        <dbReference type="ChEBI" id="CHEBI:18248"/>
    </ligandPart>
</feature>
<proteinExistence type="inferred from homology"/>
<keyword evidence="11 14" id="KW-1015">Disulfide bond</keyword>
<organism evidence="19 20">
    <name type="scientific">Periconia digitata</name>
    <dbReference type="NCBI Taxonomy" id="1303443"/>
    <lineage>
        <taxon>Eukaryota</taxon>
        <taxon>Fungi</taxon>
        <taxon>Dikarya</taxon>
        <taxon>Ascomycota</taxon>
        <taxon>Pezizomycotina</taxon>
        <taxon>Dothideomycetes</taxon>
        <taxon>Pleosporomycetidae</taxon>
        <taxon>Pleosporales</taxon>
        <taxon>Massarineae</taxon>
        <taxon>Periconiaceae</taxon>
        <taxon>Periconia</taxon>
    </lineage>
</organism>
<dbReference type="GO" id="GO:0098552">
    <property type="term" value="C:side of membrane"/>
    <property type="evidence" value="ECO:0007669"/>
    <property type="project" value="UniProtKB-KW"/>
</dbReference>
<evidence type="ECO:0000256" key="17">
    <source>
        <dbReference type="SAM" id="SignalP"/>
    </source>
</evidence>
<dbReference type="InterPro" id="IPR052337">
    <property type="entry name" value="SAT4-like"/>
</dbReference>
<feature type="signal peptide" evidence="17">
    <location>
        <begin position="1"/>
        <end position="21"/>
    </location>
</feature>
<keyword evidence="9 16" id="KW-1133">Transmembrane helix</keyword>
<feature type="transmembrane region" description="Helical" evidence="16">
    <location>
        <begin position="224"/>
        <end position="253"/>
    </location>
</feature>
<comment type="similarity">
    <text evidence="4">Belongs to the RBT5 family.</text>
</comment>
<evidence type="ECO:0000256" key="5">
    <source>
        <dbReference type="ARBA" id="ARBA00022525"/>
    </source>
</evidence>
<keyword evidence="6" id="KW-0336">GPI-anchor</keyword>
<feature type="region of interest" description="Disordered" evidence="15">
    <location>
        <begin position="380"/>
        <end position="525"/>
    </location>
</feature>
<dbReference type="InterPro" id="IPR049326">
    <property type="entry name" value="Rhodopsin_dom_fungi"/>
</dbReference>
<evidence type="ECO:0000256" key="7">
    <source>
        <dbReference type="ARBA" id="ARBA00022692"/>
    </source>
</evidence>
<feature type="disulfide bond" evidence="14">
    <location>
        <begin position="59"/>
        <end position="66"/>
    </location>
</feature>
<feature type="transmembrane region" description="Helical" evidence="16">
    <location>
        <begin position="145"/>
        <end position="168"/>
    </location>
</feature>
<dbReference type="GO" id="GO:0046872">
    <property type="term" value="F:metal ion binding"/>
    <property type="evidence" value="ECO:0007669"/>
    <property type="project" value="UniProtKB-UniRule"/>
</dbReference>
<keyword evidence="14" id="KW-0408">Iron</keyword>
<dbReference type="Pfam" id="PF05730">
    <property type="entry name" value="CFEM"/>
    <property type="match status" value="1"/>
</dbReference>
<feature type="compositionally biased region" description="Polar residues" evidence="15">
    <location>
        <begin position="424"/>
        <end position="439"/>
    </location>
</feature>
<evidence type="ECO:0000313" key="19">
    <source>
        <dbReference type="EMBL" id="CAI6290284.1"/>
    </source>
</evidence>
<feature type="compositionally biased region" description="Low complexity" evidence="15">
    <location>
        <begin position="388"/>
        <end position="401"/>
    </location>
</feature>
<feature type="transmembrane region" description="Helical" evidence="16">
    <location>
        <begin position="273"/>
        <end position="293"/>
    </location>
</feature>
<reference evidence="19" key="1">
    <citation type="submission" date="2023-01" db="EMBL/GenBank/DDBJ databases">
        <authorList>
            <person name="Van Ghelder C."/>
            <person name="Rancurel C."/>
        </authorList>
    </citation>
    <scope>NUCLEOTIDE SEQUENCE</scope>
    <source>
        <strain evidence="19">CNCM I-4278</strain>
    </source>
</reference>
<evidence type="ECO:0000256" key="4">
    <source>
        <dbReference type="ARBA" id="ARBA00010031"/>
    </source>
</evidence>
<evidence type="ECO:0000256" key="3">
    <source>
        <dbReference type="ARBA" id="ARBA00004613"/>
    </source>
</evidence>
<dbReference type="InterPro" id="IPR008427">
    <property type="entry name" value="Extracellular_membr_CFEM_dom"/>
</dbReference>
<evidence type="ECO:0000256" key="1">
    <source>
        <dbReference type="ARBA" id="ARBA00004141"/>
    </source>
</evidence>
<dbReference type="Pfam" id="PF20684">
    <property type="entry name" value="Fung_rhodopsin"/>
    <property type="match status" value="1"/>
</dbReference>
<evidence type="ECO:0000256" key="14">
    <source>
        <dbReference type="PROSITE-ProRule" id="PRU01356"/>
    </source>
</evidence>
<feature type="disulfide bond" evidence="14">
    <location>
        <begin position="68"/>
        <end position="101"/>
    </location>
</feature>
<feature type="transmembrane region" description="Helical" evidence="16">
    <location>
        <begin position="344"/>
        <end position="366"/>
    </location>
</feature>
<feature type="chain" id="PRO_5040996861" description="CFEM domain-containing protein" evidence="17">
    <location>
        <begin position="22"/>
        <end position="525"/>
    </location>
</feature>
<dbReference type="PANTHER" id="PTHR33048">
    <property type="entry name" value="PTH11-LIKE INTEGRAL MEMBRANE PROTEIN (AFU_ORTHOLOGUE AFUA_5G11245)"/>
    <property type="match status" value="1"/>
</dbReference>
<feature type="transmembrane region" description="Helical" evidence="16">
    <location>
        <begin position="305"/>
        <end position="324"/>
    </location>
</feature>
<keyword evidence="12" id="KW-0449">Lipoprotein</keyword>
<evidence type="ECO:0000256" key="9">
    <source>
        <dbReference type="ARBA" id="ARBA00022989"/>
    </source>
</evidence>
<evidence type="ECO:0000256" key="11">
    <source>
        <dbReference type="ARBA" id="ARBA00023157"/>
    </source>
</evidence>
<name>A0A9W4U3U3_9PLEO</name>
<sequence>MTGNRVLLLVLVLLTGQLANALSSSPAGSALKTSPIELLGKIPPCAITCLTTHAPSIGCALLDFECQCSSTNSTKILQPCLEAQCTYEQTFQLLHVQADLCDKPRDSKSLHVEITAYCSGIVAVCAVVLRFISRYIGGSKLWWDDWLQLASVILVIPMTVALLLNVRSGVGRHIWDLKYEDVMNVGKYTYIATVFWAVELLLLKFSILCLYLRLFPNPWLKRGVIWFSVFTALFTIPLIGMAAFQCVPVHAIWDLEAKKSAKCIDYIGILKATVVYEVVAETILFALPVPIVLKLKLKRTKKIQLMTFFGLGIIVIGISCARLPGLPGVVDSEDQPYTTVHATILGFTASGVGHICAAVPTIRALLRLVCCSANPDGSRPSNFGGSSGASKGKLGSSQQSSRYSRTNDTYPPPHKRKFSEPVITHQTYDSARDLTSSSGADYLPEEWDRGSFSGKSRGDDRDDKSHFGPDPYELQDLTPLPPRAHLGSADGSRRNRIPTPGRSKWVLLDNSRDTALQNNTDTTRQ</sequence>
<dbReference type="AlphaFoldDB" id="A0A9W4U3U3"/>
<evidence type="ECO:0000256" key="10">
    <source>
        <dbReference type="ARBA" id="ARBA00023136"/>
    </source>
</evidence>
<dbReference type="Proteomes" id="UP001152607">
    <property type="component" value="Unassembled WGS sequence"/>
</dbReference>
<feature type="disulfide bond" evidence="14">
    <location>
        <begin position="49"/>
        <end position="80"/>
    </location>
</feature>
<evidence type="ECO:0000256" key="6">
    <source>
        <dbReference type="ARBA" id="ARBA00022622"/>
    </source>
</evidence>
<dbReference type="OrthoDB" id="2496787at2759"/>
<evidence type="ECO:0000313" key="20">
    <source>
        <dbReference type="Proteomes" id="UP001152607"/>
    </source>
</evidence>
<keyword evidence="7 16" id="KW-0812">Transmembrane</keyword>
<comment type="caution">
    <text evidence="19">The sequence shown here is derived from an EMBL/GenBank/DDBJ whole genome shotgun (WGS) entry which is preliminary data.</text>
</comment>
<evidence type="ECO:0000256" key="16">
    <source>
        <dbReference type="SAM" id="Phobius"/>
    </source>
</evidence>
<feature type="compositionally biased region" description="Basic and acidic residues" evidence="15">
    <location>
        <begin position="456"/>
        <end position="467"/>
    </location>
</feature>
<keyword evidence="8 17" id="KW-0732">Signal</keyword>
<dbReference type="GO" id="GO:0005576">
    <property type="term" value="C:extracellular region"/>
    <property type="evidence" value="ECO:0007669"/>
    <property type="project" value="UniProtKB-SubCell"/>
</dbReference>
<feature type="compositionally biased region" description="Polar residues" evidence="15">
    <location>
        <begin position="513"/>
        <end position="525"/>
    </location>
</feature>
<keyword evidence="14" id="KW-0479">Metal-binding</keyword>
<gene>
    <name evidence="19" type="ORF">PDIGIT_LOCUS2429</name>
</gene>
<feature type="transmembrane region" description="Helical" evidence="16">
    <location>
        <begin position="114"/>
        <end position="133"/>
    </location>
</feature>
<accession>A0A9W4U3U3</accession>
<evidence type="ECO:0000256" key="8">
    <source>
        <dbReference type="ARBA" id="ARBA00022729"/>
    </source>
</evidence>
<evidence type="ECO:0000256" key="13">
    <source>
        <dbReference type="ARBA" id="ARBA00038359"/>
    </source>
</evidence>
<comment type="similarity">
    <text evidence="13">Belongs to the SAT4 family.</text>
</comment>
<protein>
    <recommendedName>
        <fullName evidence="18">CFEM domain-containing protein</fullName>
    </recommendedName>
</protein>
<evidence type="ECO:0000256" key="2">
    <source>
        <dbReference type="ARBA" id="ARBA00004589"/>
    </source>
</evidence>
<keyword evidence="5" id="KW-0964">Secreted</keyword>
<evidence type="ECO:0000256" key="15">
    <source>
        <dbReference type="SAM" id="MobiDB-lite"/>
    </source>
</evidence>
<evidence type="ECO:0000256" key="12">
    <source>
        <dbReference type="ARBA" id="ARBA00023288"/>
    </source>
</evidence>
<keyword evidence="10 16" id="KW-0472">Membrane</keyword>
<feature type="transmembrane region" description="Helical" evidence="16">
    <location>
        <begin position="188"/>
        <end position="212"/>
    </location>
</feature>
<feature type="domain" description="CFEM" evidence="18">
    <location>
        <begin position="17"/>
        <end position="127"/>
    </location>
</feature>
<feature type="disulfide bond" evidence="14">
    <location>
        <begin position="45"/>
        <end position="85"/>
    </location>
</feature>
<keyword evidence="6" id="KW-0325">Glycoprotein</keyword>
<dbReference type="PANTHER" id="PTHR33048:SF19">
    <property type="entry name" value="MEMBRANE PROTEIN PTH11-LIKE, PUTATIVE (AFU_ORTHOLOGUE AFUA_1G14080)-RELATED"/>
    <property type="match status" value="1"/>
</dbReference>
<dbReference type="PROSITE" id="PS52012">
    <property type="entry name" value="CFEM"/>
    <property type="match status" value="1"/>
</dbReference>
<keyword evidence="20" id="KW-1185">Reference proteome</keyword>
<keyword evidence="14" id="KW-0349">Heme</keyword>
<comment type="subcellular location">
    <subcellularLocation>
        <location evidence="2">Membrane</location>
        <topology evidence="2">Lipid-anchor</topology>
        <topology evidence="2">GPI-anchor</topology>
    </subcellularLocation>
    <subcellularLocation>
        <location evidence="1">Membrane</location>
        <topology evidence="1">Multi-pass membrane protein</topology>
    </subcellularLocation>
    <subcellularLocation>
        <location evidence="3">Secreted</location>
    </subcellularLocation>
</comment>
<evidence type="ECO:0000259" key="18">
    <source>
        <dbReference type="PROSITE" id="PS52012"/>
    </source>
</evidence>
<dbReference type="EMBL" id="CAOQHR010000002">
    <property type="protein sequence ID" value="CAI6290284.1"/>
    <property type="molecule type" value="Genomic_DNA"/>
</dbReference>